<evidence type="ECO:0000313" key="2">
    <source>
        <dbReference type="EMBL" id="MRN55590.1"/>
    </source>
</evidence>
<organism evidence="2 3">
    <name type="scientific">Paenibacillus monticola</name>
    <dbReference type="NCBI Taxonomy" id="2666075"/>
    <lineage>
        <taxon>Bacteria</taxon>
        <taxon>Bacillati</taxon>
        <taxon>Bacillota</taxon>
        <taxon>Bacilli</taxon>
        <taxon>Bacillales</taxon>
        <taxon>Paenibacillaceae</taxon>
        <taxon>Paenibacillus</taxon>
    </lineage>
</organism>
<evidence type="ECO:0000313" key="3">
    <source>
        <dbReference type="Proteomes" id="UP000463051"/>
    </source>
</evidence>
<evidence type="ECO:0000256" key="1">
    <source>
        <dbReference type="SAM" id="Coils"/>
    </source>
</evidence>
<dbReference type="EMBL" id="WJXB01000010">
    <property type="protein sequence ID" value="MRN55590.1"/>
    <property type="molecule type" value="Genomic_DNA"/>
</dbReference>
<dbReference type="SUPFAM" id="SSF52540">
    <property type="entry name" value="P-loop containing nucleoside triphosphate hydrolases"/>
    <property type="match status" value="1"/>
</dbReference>
<comment type="caution">
    <text evidence="2">The sequence shown here is derived from an EMBL/GenBank/DDBJ whole genome shotgun (WGS) entry which is preliminary data.</text>
</comment>
<dbReference type="RefSeq" id="WP_154121107.1">
    <property type="nucleotide sequence ID" value="NZ_WJXB01000010.1"/>
</dbReference>
<keyword evidence="1" id="KW-0175">Coiled coil</keyword>
<feature type="coiled-coil region" evidence="1">
    <location>
        <begin position="328"/>
        <end position="379"/>
    </location>
</feature>
<name>A0A7X2H8V2_9BACL</name>
<sequence>MSNELMIRKIIIISKTEESSIEVPLTKGLNIIIGKNKTGKSSLIKTIFYSLGCELKFDEDWERLNKRSIISFSIGDSFFLVERMDGLYTLFSSSADLKTVSHIGTYTYSEFSAKFLELFDINVTWITKNGDDKPVAPPYIFSFQYIDQDKGWNSIAKSFDKLSYVPNWERQIIKYIVGYQNEEYFMLRKKLEKYRILIREIELKIKTVEEFVSNILLRERQNNSILNDKNTIDDDFEKSHRILDQLTSLEKERISISNQISQLQNEEYEKKLVIGALNKYSEELVADHLFASNLEDSITCPFCGVVHPNEISEKSELIKDVQTATNILTSAIVDLEMLQREIESFQNRSTDIDFNYKKIKQELRLLEKNTNAINTLKNEGKNDLINTSRLEIEEIKNERNEYLGIKETTQNSIKGIESGTRRNNISKNIIMLMSTLLESLELKGNNVKLSNFLPVLKHTGSELPRVIYAYYISLYLYNLDRSDNPFKWLVIDTPNQQGQDDENLDNINKALELLMDLRGQVVVGTERLTGAEETAANVVRLMEYKRCLTKDNYTEHIKFLNLLDQKKEEQELEPKRE</sequence>
<dbReference type="Gene3D" id="3.40.50.300">
    <property type="entry name" value="P-loop containing nucleotide triphosphate hydrolases"/>
    <property type="match status" value="1"/>
</dbReference>
<accession>A0A7X2H8V2</accession>
<protein>
    <recommendedName>
        <fullName evidence="4">Rad50/SbcC-type AAA domain-containing protein</fullName>
    </recommendedName>
</protein>
<proteinExistence type="predicted"/>
<keyword evidence="3" id="KW-1185">Reference proteome</keyword>
<dbReference type="InterPro" id="IPR027417">
    <property type="entry name" value="P-loop_NTPase"/>
</dbReference>
<dbReference type="Proteomes" id="UP000463051">
    <property type="component" value="Unassembled WGS sequence"/>
</dbReference>
<gene>
    <name evidence="2" type="ORF">GJB61_21640</name>
</gene>
<reference evidence="2 3" key="1">
    <citation type="submission" date="2019-11" db="EMBL/GenBank/DDBJ databases">
        <title>Paenibacillus monticola sp. nov., a novel PGPR strain isolated from mountain sample in China.</title>
        <authorList>
            <person name="Zhao Q."/>
            <person name="Li H.-P."/>
            <person name="Zhang J.-L."/>
        </authorList>
    </citation>
    <scope>NUCLEOTIDE SEQUENCE [LARGE SCALE GENOMIC DNA]</scope>
    <source>
        <strain evidence="2 3">LC-T2</strain>
    </source>
</reference>
<dbReference type="AlphaFoldDB" id="A0A7X2H8V2"/>
<evidence type="ECO:0008006" key="4">
    <source>
        <dbReference type="Google" id="ProtNLM"/>
    </source>
</evidence>